<dbReference type="GO" id="GO:0005384">
    <property type="term" value="F:manganese ion transmembrane transporter activity"/>
    <property type="evidence" value="ECO:0007669"/>
    <property type="project" value="TreeGrafter"/>
</dbReference>
<dbReference type="Proteomes" id="UP000636505">
    <property type="component" value="Unassembled WGS sequence"/>
</dbReference>
<dbReference type="NCBIfam" id="NF037982">
    <property type="entry name" value="Nramp_1"/>
    <property type="match status" value="1"/>
</dbReference>
<evidence type="ECO:0000256" key="2">
    <source>
        <dbReference type="ARBA" id="ARBA00022692"/>
    </source>
</evidence>
<feature type="compositionally biased region" description="Polar residues" evidence="5">
    <location>
        <begin position="11"/>
        <end position="23"/>
    </location>
</feature>
<feature type="transmembrane region" description="Helical" evidence="6">
    <location>
        <begin position="111"/>
        <end position="143"/>
    </location>
</feature>
<feature type="transmembrane region" description="Helical" evidence="6">
    <location>
        <begin position="176"/>
        <end position="196"/>
    </location>
</feature>
<protein>
    <submittedName>
        <fullName evidence="7">Nramp family divalent metal transporter</fullName>
    </submittedName>
</protein>
<sequence>MSHSNERLKSAQINNDQNRTDSATIPKPPRGKQRLQWVGPGFVFIAASAGGAGEILFPPRIGSLYGYVFIWAMLTAVTLKWFVNREIGRFAVCTGATLLDGFKQLPGPQNWAVWLIIFPQFFVAVGSIAGLAGAAATAIVLLLPGDPRFWMIMVVISTMAILLWGRYGWLEKISTVLAALLISAAIITAITVFPEFGSLAAGLVPSVPSDVDYSEILPWLSFMLAGAAGLMWYSYWIPERGYGAAEQARENDTVVRPAELTQQERNRLKGWVSQMTLDNTVGIVGGLLNVTAFLILGAELLGPEGLVPAENDVAEVLGRLLGEVWGPVGFWFMIIAVFIGFWQTTLTNQDGWSRLLADGSGIILRRFQVRGRWANEKFLQKVFLIVLLTGVTSVLYLFIGKPVRLLQLAGAIEAAHIPVVVGLTLYLNHTVLPKDLRPSATSFWATVLAGVFFAVFAVIYLLQTTGVIWSSSGSAA</sequence>
<evidence type="ECO:0000256" key="5">
    <source>
        <dbReference type="SAM" id="MobiDB-lite"/>
    </source>
</evidence>
<name>A0A8J7A9T3_9CYAN</name>
<dbReference type="EMBL" id="JADEXG010000076">
    <property type="protein sequence ID" value="MBE9079982.1"/>
    <property type="molecule type" value="Genomic_DNA"/>
</dbReference>
<organism evidence="7 8">
    <name type="scientific">Vasconcelosia minhoensis LEGE 07310</name>
    <dbReference type="NCBI Taxonomy" id="915328"/>
    <lineage>
        <taxon>Bacteria</taxon>
        <taxon>Bacillati</taxon>
        <taxon>Cyanobacteriota</taxon>
        <taxon>Cyanophyceae</taxon>
        <taxon>Nodosilineales</taxon>
        <taxon>Cymatolegaceae</taxon>
        <taxon>Vasconcelosia</taxon>
        <taxon>Vasconcelosia minhoensis</taxon>
    </lineage>
</organism>
<gene>
    <name evidence="7" type="ORF">IQ241_22275</name>
</gene>
<keyword evidence="3 6" id="KW-1133">Transmembrane helix</keyword>
<keyword evidence="4 6" id="KW-0472">Membrane</keyword>
<evidence type="ECO:0000256" key="1">
    <source>
        <dbReference type="ARBA" id="ARBA00004141"/>
    </source>
</evidence>
<dbReference type="InterPro" id="IPR001046">
    <property type="entry name" value="NRAMP_fam"/>
</dbReference>
<evidence type="ECO:0000256" key="4">
    <source>
        <dbReference type="ARBA" id="ARBA00023136"/>
    </source>
</evidence>
<feature type="transmembrane region" description="Helical" evidence="6">
    <location>
        <begin position="37"/>
        <end position="58"/>
    </location>
</feature>
<dbReference type="RefSeq" id="WP_193911488.1">
    <property type="nucleotide sequence ID" value="NZ_JADEXG010000076.1"/>
</dbReference>
<dbReference type="AlphaFoldDB" id="A0A8J7A9T3"/>
<feature type="region of interest" description="Disordered" evidence="5">
    <location>
        <begin position="1"/>
        <end position="33"/>
    </location>
</feature>
<dbReference type="GO" id="GO:0005886">
    <property type="term" value="C:plasma membrane"/>
    <property type="evidence" value="ECO:0007669"/>
    <property type="project" value="TreeGrafter"/>
</dbReference>
<dbReference type="GO" id="GO:0034755">
    <property type="term" value="P:iron ion transmembrane transport"/>
    <property type="evidence" value="ECO:0007669"/>
    <property type="project" value="TreeGrafter"/>
</dbReference>
<evidence type="ECO:0000256" key="3">
    <source>
        <dbReference type="ARBA" id="ARBA00022989"/>
    </source>
</evidence>
<dbReference type="Pfam" id="PF01566">
    <property type="entry name" value="Nramp"/>
    <property type="match status" value="1"/>
</dbReference>
<feature type="transmembrane region" description="Helical" evidence="6">
    <location>
        <begin position="324"/>
        <end position="342"/>
    </location>
</feature>
<comment type="caution">
    <text evidence="7">The sequence shown here is derived from an EMBL/GenBank/DDBJ whole genome shotgun (WGS) entry which is preliminary data.</text>
</comment>
<feature type="transmembrane region" description="Helical" evidence="6">
    <location>
        <begin position="378"/>
        <end position="399"/>
    </location>
</feature>
<reference evidence="7" key="1">
    <citation type="submission" date="2020-10" db="EMBL/GenBank/DDBJ databases">
        <authorList>
            <person name="Castelo-Branco R."/>
            <person name="Eusebio N."/>
            <person name="Adriana R."/>
            <person name="Vieira A."/>
            <person name="Brugerolle De Fraissinette N."/>
            <person name="Rezende De Castro R."/>
            <person name="Schneider M.P."/>
            <person name="Vasconcelos V."/>
            <person name="Leao P.N."/>
        </authorList>
    </citation>
    <scope>NUCLEOTIDE SEQUENCE</scope>
    <source>
        <strain evidence="7">LEGE 07310</strain>
    </source>
</reference>
<feature type="transmembrane region" description="Helical" evidence="6">
    <location>
        <begin position="216"/>
        <end position="235"/>
    </location>
</feature>
<dbReference type="GO" id="GO:0015086">
    <property type="term" value="F:cadmium ion transmembrane transporter activity"/>
    <property type="evidence" value="ECO:0007669"/>
    <property type="project" value="TreeGrafter"/>
</dbReference>
<accession>A0A8J7A9T3</accession>
<keyword evidence="2 6" id="KW-0812">Transmembrane</keyword>
<evidence type="ECO:0000313" key="8">
    <source>
        <dbReference type="Proteomes" id="UP000636505"/>
    </source>
</evidence>
<feature type="transmembrane region" description="Helical" evidence="6">
    <location>
        <begin position="149"/>
        <end position="169"/>
    </location>
</feature>
<feature type="transmembrane region" description="Helical" evidence="6">
    <location>
        <begin position="440"/>
        <end position="462"/>
    </location>
</feature>
<dbReference type="PANTHER" id="PTHR11706">
    <property type="entry name" value="SOLUTE CARRIER PROTEIN FAMILY 11 MEMBER"/>
    <property type="match status" value="1"/>
</dbReference>
<proteinExistence type="predicted"/>
<feature type="transmembrane region" description="Helical" evidence="6">
    <location>
        <begin position="64"/>
        <end position="83"/>
    </location>
</feature>
<comment type="subcellular location">
    <subcellularLocation>
        <location evidence="1">Membrane</location>
        <topology evidence="1">Multi-pass membrane protein</topology>
    </subcellularLocation>
</comment>
<evidence type="ECO:0000313" key="7">
    <source>
        <dbReference type="EMBL" id="MBE9079982.1"/>
    </source>
</evidence>
<dbReference type="PANTHER" id="PTHR11706:SF3">
    <property type="entry name" value="METAL ION TRANSPORT PROTEIN"/>
    <property type="match status" value="1"/>
</dbReference>
<evidence type="ECO:0000256" key="6">
    <source>
        <dbReference type="SAM" id="Phobius"/>
    </source>
</evidence>
<feature type="transmembrane region" description="Helical" evidence="6">
    <location>
        <begin position="405"/>
        <end position="428"/>
    </location>
</feature>
<keyword evidence="8" id="KW-1185">Reference proteome</keyword>
<feature type="transmembrane region" description="Helical" evidence="6">
    <location>
        <begin position="277"/>
        <end position="298"/>
    </location>
</feature>